<dbReference type="RefSeq" id="WP_106291220.1">
    <property type="nucleotide sequence ID" value="NZ_CAWNTC010000194.1"/>
</dbReference>
<feature type="domain" description="UspA" evidence="2">
    <location>
        <begin position="3"/>
        <end position="157"/>
    </location>
</feature>
<dbReference type="InterPro" id="IPR006016">
    <property type="entry name" value="UspA"/>
</dbReference>
<evidence type="ECO:0000256" key="1">
    <source>
        <dbReference type="ARBA" id="ARBA00008791"/>
    </source>
</evidence>
<evidence type="ECO:0000313" key="4">
    <source>
        <dbReference type="Proteomes" id="UP000238762"/>
    </source>
</evidence>
<dbReference type="InterPro" id="IPR014729">
    <property type="entry name" value="Rossmann-like_a/b/a_fold"/>
</dbReference>
<dbReference type="AlphaFoldDB" id="A0A2T1BXX3"/>
<dbReference type="PANTHER" id="PTHR46268">
    <property type="entry name" value="STRESS RESPONSE PROTEIN NHAX"/>
    <property type="match status" value="1"/>
</dbReference>
<dbReference type="Gene3D" id="3.40.50.620">
    <property type="entry name" value="HUPs"/>
    <property type="match status" value="1"/>
</dbReference>
<dbReference type="PANTHER" id="PTHR46268:SF8">
    <property type="entry name" value="UNIVERSAL STRESS PROTEIN SLL1388"/>
    <property type="match status" value="1"/>
</dbReference>
<protein>
    <submittedName>
        <fullName evidence="3">Universal stress protein</fullName>
    </submittedName>
</protein>
<dbReference type="OrthoDB" id="516822at2"/>
<reference evidence="3 4" key="1">
    <citation type="submission" date="2018-02" db="EMBL/GenBank/DDBJ databases">
        <authorList>
            <person name="Cohen D.B."/>
            <person name="Kent A.D."/>
        </authorList>
    </citation>
    <scope>NUCLEOTIDE SEQUENCE [LARGE SCALE GENOMIC DNA]</scope>
    <source>
        <strain evidence="3 4">CCAP 1448/3</strain>
    </source>
</reference>
<proteinExistence type="inferred from homology"/>
<name>A0A2T1BXX3_9CYAN</name>
<comment type="similarity">
    <text evidence="1">Belongs to the universal stress protein A family.</text>
</comment>
<dbReference type="SUPFAM" id="SSF52402">
    <property type="entry name" value="Adenine nucleotide alpha hydrolases-like"/>
    <property type="match status" value="1"/>
</dbReference>
<organism evidence="3 4">
    <name type="scientific">Merismopedia glauca CCAP 1448/3</name>
    <dbReference type="NCBI Taxonomy" id="1296344"/>
    <lineage>
        <taxon>Bacteria</taxon>
        <taxon>Bacillati</taxon>
        <taxon>Cyanobacteriota</taxon>
        <taxon>Cyanophyceae</taxon>
        <taxon>Synechococcales</taxon>
        <taxon>Merismopediaceae</taxon>
        <taxon>Merismopedia</taxon>
    </lineage>
</organism>
<evidence type="ECO:0000313" key="3">
    <source>
        <dbReference type="EMBL" id="PSB00842.1"/>
    </source>
</evidence>
<evidence type="ECO:0000259" key="2">
    <source>
        <dbReference type="Pfam" id="PF00582"/>
    </source>
</evidence>
<dbReference type="PRINTS" id="PR01438">
    <property type="entry name" value="UNVRSLSTRESS"/>
</dbReference>
<dbReference type="EMBL" id="PVWJ01000155">
    <property type="protein sequence ID" value="PSB00842.1"/>
    <property type="molecule type" value="Genomic_DNA"/>
</dbReference>
<sequence length="165" mass="18310">MSWQKILVGLDNSYLSQQVFAQALELAKIYRSRLMLIHCINNEIIAQPSLPISPEIGVYPEMINTAYENQLSGIEYQLQEAELMLKQYGELAQAQNINPEFDCKLGDPGECTCQIAEQWGANLIVIGRRGRKGLAEAFLGSVSNHVLHNAPCSVLVIQEGAHKAK</sequence>
<dbReference type="Proteomes" id="UP000238762">
    <property type="component" value="Unassembled WGS sequence"/>
</dbReference>
<gene>
    <name evidence="3" type="ORF">C7B64_21460</name>
</gene>
<comment type="caution">
    <text evidence="3">The sequence shown here is derived from an EMBL/GenBank/DDBJ whole genome shotgun (WGS) entry which is preliminary data.</text>
</comment>
<accession>A0A2T1BXX3</accession>
<dbReference type="CDD" id="cd00293">
    <property type="entry name" value="USP-like"/>
    <property type="match status" value="1"/>
</dbReference>
<keyword evidence="4" id="KW-1185">Reference proteome</keyword>
<dbReference type="InterPro" id="IPR006015">
    <property type="entry name" value="Universal_stress_UspA"/>
</dbReference>
<dbReference type="Pfam" id="PF00582">
    <property type="entry name" value="Usp"/>
    <property type="match status" value="1"/>
</dbReference>
<reference evidence="3 4" key="2">
    <citation type="submission" date="2018-03" db="EMBL/GenBank/DDBJ databases">
        <title>The ancient ancestry and fast evolution of plastids.</title>
        <authorList>
            <person name="Moore K.R."/>
            <person name="Magnabosco C."/>
            <person name="Momper L."/>
            <person name="Gold D.A."/>
            <person name="Bosak T."/>
            <person name="Fournier G.P."/>
        </authorList>
    </citation>
    <scope>NUCLEOTIDE SEQUENCE [LARGE SCALE GENOMIC DNA]</scope>
    <source>
        <strain evidence="3 4">CCAP 1448/3</strain>
    </source>
</reference>